<dbReference type="EMBL" id="JJPJ01000143">
    <property type="protein sequence ID" value="KKG57944.1"/>
    <property type="molecule type" value="Genomic_DNA"/>
</dbReference>
<dbReference type="Proteomes" id="UP000034188">
    <property type="component" value="Unassembled WGS sequence"/>
</dbReference>
<reference evidence="8 9" key="1">
    <citation type="journal article" date="2015" name="ISME J.">
        <title>Genomic and phenotypic differentiation among Methanosarcina mazei populations from Columbia River sediment.</title>
        <authorList>
            <person name="Youngblut N.D."/>
            <person name="Wirth J.S."/>
            <person name="Henriksen J.R."/>
            <person name="Smith M."/>
            <person name="Simon H."/>
            <person name="Metcalf W.W."/>
            <person name="Whitaker R.J."/>
        </authorList>
    </citation>
    <scope>NUCLEOTIDE SEQUENCE [LARGE SCALE GENOMIC DNA]</scope>
    <source>
        <strain evidence="2 9">3.F.T.1A.1</strain>
        <strain evidence="3 11">3.F.T.1A.2</strain>
        <strain evidence="4 13">3.F.T.1A.4</strain>
        <strain evidence="7 12">3.H.M.1B.1</strain>
        <strain evidence="6 8">3.H.M.1B.2</strain>
        <strain evidence="5 10">3.H.M.1B.5</strain>
    </source>
</reference>
<dbReference type="AlphaFoldDB" id="A0A0F8GTB2"/>
<dbReference type="Proteomes" id="UP000033835">
    <property type="component" value="Unassembled WGS sequence"/>
</dbReference>
<evidence type="ECO:0000313" key="8">
    <source>
        <dbReference type="Proteomes" id="UP000033835"/>
    </source>
</evidence>
<dbReference type="EMBL" id="JJPI01000117">
    <property type="protein sequence ID" value="KKG51864.1"/>
    <property type="molecule type" value="Genomic_DNA"/>
</dbReference>
<dbReference type="Proteomes" id="UP000034566">
    <property type="component" value="Unassembled WGS sequence"/>
</dbReference>
<evidence type="ECO:0000313" key="6">
    <source>
        <dbReference type="EMBL" id="KKG98259.1"/>
    </source>
</evidence>
<dbReference type="Proteomes" id="UP000034279">
    <property type="component" value="Unassembled WGS sequence"/>
</dbReference>
<comment type="caution">
    <text evidence="3">The sequence shown here is derived from an EMBL/GenBank/DDBJ whole genome shotgun (WGS) entry which is preliminary data.</text>
</comment>
<dbReference type="InterPro" id="IPR054468">
    <property type="entry name" value="NrSPol-like_HBD"/>
</dbReference>
<dbReference type="Proteomes" id="UP000034253">
    <property type="component" value="Unassembled WGS sequence"/>
</dbReference>
<accession>A0A0F8GTB2</accession>
<gene>
    <name evidence="2" type="ORF">DU33_11815</name>
    <name evidence="4" type="ORF">DU45_12095</name>
    <name evidence="5" type="ORF">DU56_11585</name>
    <name evidence="3" type="ORF">DU64_12845</name>
    <name evidence="7" type="ORF">DU66_10445</name>
    <name evidence="6" type="ORF">DU68_09740</name>
</gene>
<evidence type="ECO:0000313" key="12">
    <source>
        <dbReference type="Proteomes" id="UP000034468"/>
    </source>
</evidence>
<feature type="domain" description="NrS-1 polymerase-like HBD" evidence="1">
    <location>
        <begin position="274"/>
        <end position="325"/>
    </location>
</feature>
<dbReference type="EMBL" id="JJPV01000088">
    <property type="protein sequence ID" value="KKG98259.1"/>
    <property type="molecule type" value="Genomic_DNA"/>
</dbReference>
<dbReference type="EMBL" id="JJPU01000017">
    <property type="protein sequence ID" value="KKH02464.1"/>
    <property type="molecule type" value="Genomic_DNA"/>
</dbReference>
<proteinExistence type="predicted"/>
<dbReference type="Pfam" id="PF22763">
    <property type="entry name" value="NrS1-1_pol-like_HBD"/>
    <property type="match status" value="1"/>
</dbReference>
<evidence type="ECO:0000313" key="3">
    <source>
        <dbReference type="EMBL" id="KKG57944.1"/>
    </source>
</evidence>
<evidence type="ECO:0000313" key="7">
    <source>
        <dbReference type="EMBL" id="KKH02464.1"/>
    </source>
</evidence>
<dbReference type="PATRIC" id="fig|2209.42.peg.2597"/>
<protein>
    <recommendedName>
        <fullName evidence="1">NrS-1 polymerase-like HBD domain-containing protein</fullName>
    </recommendedName>
</protein>
<evidence type="ECO:0000313" key="5">
    <source>
        <dbReference type="EMBL" id="KKG97929.1"/>
    </source>
</evidence>
<evidence type="ECO:0000313" key="13">
    <source>
        <dbReference type="Proteomes" id="UP000034566"/>
    </source>
</evidence>
<organism evidence="3 11">
    <name type="scientific">Methanosarcina mazei</name>
    <name type="common">Methanosarcina frisia</name>
    <dbReference type="NCBI Taxonomy" id="2209"/>
    <lineage>
        <taxon>Archaea</taxon>
        <taxon>Methanobacteriati</taxon>
        <taxon>Methanobacteriota</taxon>
        <taxon>Stenosarchaea group</taxon>
        <taxon>Methanomicrobia</taxon>
        <taxon>Methanosarcinales</taxon>
        <taxon>Methanosarcinaceae</taxon>
        <taxon>Methanosarcina</taxon>
    </lineage>
</organism>
<dbReference type="EMBL" id="JJPK01000121">
    <property type="protein sequence ID" value="KKG58253.1"/>
    <property type="molecule type" value="Genomic_DNA"/>
</dbReference>
<evidence type="ECO:0000313" key="9">
    <source>
        <dbReference type="Proteomes" id="UP000034188"/>
    </source>
</evidence>
<evidence type="ECO:0000313" key="11">
    <source>
        <dbReference type="Proteomes" id="UP000034279"/>
    </source>
</evidence>
<dbReference type="EMBL" id="JJPW01000099">
    <property type="protein sequence ID" value="KKG97929.1"/>
    <property type="molecule type" value="Genomic_DNA"/>
</dbReference>
<evidence type="ECO:0000313" key="2">
    <source>
        <dbReference type="EMBL" id="KKG51864.1"/>
    </source>
</evidence>
<sequence>MTSKNKNRTDTCISNCIDVEIRNINPESIPLELKNRNQWLLFKVKLVGEKLKKYPFTVQNNMDSWNLAENQSSFEIAYRTFTNNSNYAGIGFAVTENDPYTCIDFDRVYNPTTEEWNQQALEEIKKLNSYTEFSPTRTGVHVFVIGKMKKAGRKKNQPDGTGREMYSSLRYMTVTGNHMPGTPLEINEAQETIDEFYEKWFPEQMEVSTRRKAYANDFRAFEVQKPVTNNPNSPLKGLHPTKDQIFELCKDAPNGFGEKFNKIFNGDISKYGSKSEADMALAGMIAFQTSNYGIIKEIIHESALWDNKWERDDYCQGTIMKVVRNRWGR</sequence>
<dbReference type="RefSeq" id="WP_048038393.1">
    <property type="nucleotide sequence ID" value="NZ_JJPI01000117.1"/>
</dbReference>
<name>A0A0F8GTB2_METMZ</name>
<evidence type="ECO:0000313" key="10">
    <source>
        <dbReference type="Proteomes" id="UP000034253"/>
    </source>
</evidence>
<evidence type="ECO:0000313" key="4">
    <source>
        <dbReference type="EMBL" id="KKG58253.1"/>
    </source>
</evidence>
<dbReference type="Proteomes" id="UP000034468">
    <property type="component" value="Unassembled WGS sequence"/>
</dbReference>
<evidence type="ECO:0000259" key="1">
    <source>
        <dbReference type="Pfam" id="PF22763"/>
    </source>
</evidence>